<name>A0A1R0GPG9_9FUNG</name>
<evidence type="ECO:0000259" key="2">
    <source>
        <dbReference type="Pfam" id="PF04063"/>
    </source>
</evidence>
<dbReference type="Pfam" id="PF04064">
    <property type="entry name" value="DUF384"/>
    <property type="match status" value="1"/>
</dbReference>
<evidence type="ECO:0000259" key="3">
    <source>
        <dbReference type="Pfam" id="PF04064"/>
    </source>
</evidence>
<dbReference type="Proteomes" id="UP000187455">
    <property type="component" value="Unassembled WGS sequence"/>
</dbReference>
<dbReference type="STRING" id="133383.A0A1R0GPG9"/>
<reference evidence="4 5" key="1">
    <citation type="journal article" date="2016" name="Mol. Biol. Evol.">
        <title>Genome-Wide Survey of Gut Fungi (Harpellales) Reveals the First Horizontally Transferred Ubiquitin Gene from a Mosquito Host.</title>
        <authorList>
            <person name="Wang Y."/>
            <person name="White M.M."/>
            <person name="Kvist S."/>
            <person name="Moncalvo J.M."/>
        </authorList>
    </citation>
    <scope>NUCLEOTIDE SEQUENCE [LARGE SCALE GENOMIC DNA]</scope>
    <source>
        <strain evidence="4 5">ALG-7-W6</strain>
    </source>
</reference>
<gene>
    <name evidence="4" type="ORF">AYI68_g7162</name>
</gene>
<comment type="caution">
    <text evidence="4">The sequence shown here is derived from an EMBL/GenBank/DDBJ whole genome shotgun (WGS) entry which is preliminary data.</text>
</comment>
<feature type="domain" description="Protein HGH1 N-terminal" evidence="2">
    <location>
        <begin position="66"/>
        <end position="169"/>
    </location>
</feature>
<evidence type="ECO:0000256" key="1">
    <source>
        <dbReference type="ARBA" id="ARBA00006712"/>
    </source>
</evidence>
<accession>A0A1R0GPG9</accession>
<dbReference type="Pfam" id="PF04063">
    <property type="entry name" value="DUF383"/>
    <property type="match status" value="1"/>
</dbReference>
<dbReference type="PANTHER" id="PTHR13387">
    <property type="entry name" value="PROTEIN HGH1 HOMOLOG"/>
    <property type="match status" value="1"/>
</dbReference>
<dbReference type="SUPFAM" id="SSF48371">
    <property type="entry name" value="ARM repeat"/>
    <property type="match status" value="1"/>
</dbReference>
<dbReference type="InterPro" id="IPR016024">
    <property type="entry name" value="ARM-type_fold"/>
</dbReference>
<organism evidence="4 5">
    <name type="scientific">Smittium mucronatum</name>
    <dbReference type="NCBI Taxonomy" id="133383"/>
    <lineage>
        <taxon>Eukaryota</taxon>
        <taxon>Fungi</taxon>
        <taxon>Fungi incertae sedis</taxon>
        <taxon>Zoopagomycota</taxon>
        <taxon>Kickxellomycotina</taxon>
        <taxon>Harpellomycetes</taxon>
        <taxon>Harpellales</taxon>
        <taxon>Legeriomycetaceae</taxon>
        <taxon>Smittium</taxon>
    </lineage>
</organism>
<evidence type="ECO:0000313" key="5">
    <source>
        <dbReference type="Proteomes" id="UP000187455"/>
    </source>
</evidence>
<proteinExistence type="inferred from homology"/>
<dbReference type="InterPro" id="IPR007206">
    <property type="entry name" value="Protein_HGH1_C"/>
</dbReference>
<protein>
    <submittedName>
        <fullName evidence="4">Protein HGH1-like protein</fullName>
    </submittedName>
</protein>
<dbReference type="PANTHER" id="PTHR13387:SF9">
    <property type="entry name" value="PROTEIN HGH1 HOMOLOG"/>
    <property type="match status" value="1"/>
</dbReference>
<dbReference type="EMBL" id="LSSL01005530">
    <property type="protein sequence ID" value="OLY78785.1"/>
    <property type="molecule type" value="Genomic_DNA"/>
</dbReference>
<feature type="domain" description="Protein HGH1 C-terminal" evidence="3">
    <location>
        <begin position="175"/>
        <end position="226"/>
    </location>
</feature>
<dbReference type="InterPro" id="IPR039717">
    <property type="entry name" value="Hgh1"/>
</dbReference>
<evidence type="ECO:0000313" key="4">
    <source>
        <dbReference type="EMBL" id="OLY78785.1"/>
    </source>
</evidence>
<sequence length="238" mass="27451">MEHLDELLGFLDSEREDVRTYAINYLTGFSKPGSEFYSHFVKKSSSIVPVLLVQCRAEGIISHDAIKEGRDYFLSTRVDGKQPITKIIVFSEYPDVIRRGGVISVIKNICFSYENVMQLLDPEQINILPYILLPILGNEDYDEEDSDGMPEEVQLLDEDKKRETDPQLRLYLIEALILLSVNKNSRDILREKKVYPIVRTMHLAETDSHVADAIDRLVQLIMRDEDIAESKIQEFEEI</sequence>
<dbReference type="InterPro" id="IPR007205">
    <property type="entry name" value="Protein_HGH1_N"/>
</dbReference>
<dbReference type="AlphaFoldDB" id="A0A1R0GPG9"/>
<dbReference type="OrthoDB" id="338814at2759"/>
<keyword evidence="5" id="KW-1185">Reference proteome</keyword>
<comment type="similarity">
    <text evidence="1">Belongs to the HGH1 family.</text>
</comment>